<dbReference type="EMBL" id="JAAEDI010000010">
    <property type="protein sequence ID" value="MBR0650082.1"/>
    <property type="molecule type" value="Genomic_DNA"/>
</dbReference>
<dbReference type="InterPro" id="IPR036663">
    <property type="entry name" value="Fumarylacetoacetase_C_sf"/>
</dbReference>
<accession>A0ABS5EHF5</accession>
<dbReference type="SUPFAM" id="SSF56529">
    <property type="entry name" value="FAH"/>
    <property type="match status" value="1"/>
</dbReference>
<name>A0ABS5EHF5_9PROT</name>
<dbReference type="Gene3D" id="3.90.850.10">
    <property type="entry name" value="Fumarylacetoacetase-like, C-terminal domain"/>
    <property type="match status" value="1"/>
</dbReference>
<evidence type="ECO:0000313" key="2">
    <source>
        <dbReference type="Proteomes" id="UP000698752"/>
    </source>
</evidence>
<dbReference type="Proteomes" id="UP000698752">
    <property type="component" value="Unassembled WGS sequence"/>
</dbReference>
<evidence type="ECO:0008006" key="3">
    <source>
        <dbReference type="Google" id="ProtNLM"/>
    </source>
</evidence>
<comment type="caution">
    <text evidence="1">The sequence shown here is derived from an EMBL/GenBank/DDBJ whole genome shotgun (WGS) entry which is preliminary data.</text>
</comment>
<gene>
    <name evidence="1" type="ORF">GXW78_10445</name>
</gene>
<evidence type="ECO:0000313" key="1">
    <source>
        <dbReference type="EMBL" id="MBR0650082.1"/>
    </source>
</evidence>
<keyword evidence="2" id="KW-1185">Reference proteome</keyword>
<dbReference type="RefSeq" id="WP_211868533.1">
    <property type="nucleotide sequence ID" value="NZ_JAAEDI010000010.1"/>
</dbReference>
<proteinExistence type="predicted"/>
<reference evidence="2" key="1">
    <citation type="journal article" date="2021" name="Syst. Appl. Microbiol.">
        <title>Roseomonas hellenica sp. nov., isolated from roots of wild-growing Alkanna tinctoria.</title>
        <authorList>
            <person name="Rat A."/>
            <person name="Naranjo H.D."/>
            <person name="Lebbe L."/>
            <person name="Cnockaert M."/>
            <person name="Krigas N."/>
            <person name="Grigoriadou K."/>
            <person name="Maloupa E."/>
            <person name="Willems A."/>
        </authorList>
    </citation>
    <scope>NUCLEOTIDE SEQUENCE [LARGE SCALE GENOMIC DNA]</scope>
    <source>
        <strain evidence="2">LMG 31159</strain>
    </source>
</reference>
<sequence>MNDTEIAGAAASLAAARSGPAIPAPSPGPTTMAEAEAIQLATFAALGLRRGGWKVGRADGQLFSAPMVVGPLNETEPVLTLPVATRIELEIALRFREVPPSTVLELEALPALADLVVLIEFVRTRFTGPVTAFDRIADCVSNERVVAVTAPGPWSPAILGSLPLVQLFQDGAEIARHEGAHPAAPLVPLLAAWQARCAADGVAVGAGEIVTLGSLTGVLPVPPAGAHFRGIITGLPPVQCRVLPLAA</sequence>
<organism evidence="1 2">
    <name type="scientific">Neoroseomonas terrae</name>
    <dbReference type="NCBI Taxonomy" id="424799"/>
    <lineage>
        <taxon>Bacteria</taxon>
        <taxon>Pseudomonadati</taxon>
        <taxon>Pseudomonadota</taxon>
        <taxon>Alphaproteobacteria</taxon>
        <taxon>Acetobacterales</taxon>
        <taxon>Acetobacteraceae</taxon>
        <taxon>Neoroseomonas</taxon>
    </lineage>
</organism>
<protein>
    <recommendedName>
        <fullName evidence="3">Fumarylacetoacetase-like C-terminal domain-containing protein</fullName>
    </recommendedName>
</protein>